<accession>K1V3X1</accession>
<protein>
    <submittedName>
        <fullName evidence="1">Uncharacterized protein</fullName>
    </submittedName>
</protein>
<comment type="caution">
    <text evidence="1">The sequence shown here is derived from an EMBL/GenBank/DDBJ whole genome shotgun (WGS) entry which is preliminary data.</text>
</comment>
<proteinExistence type="predicted"/>
<dbReference type="AlphaFoldDB" id="K1V3X1"/>
<name>K1V3X1_9ZZZZ</name>
<reference evidence="1" key="1">
    <citation type="journal article" date="2013" name="Environ. Microbiol.">
        <title>Microbiota from the distal guts of lean and obese adolescents exhibit partial functional redundancy besides clear differences in community structure.</title>
        <authorList>
            <person name="Ferrer M."/>
            <person name="Ruiz A."/>
            <person name="Lanza F."/>
            <person name="Haange S.B."/>
            <person name="Oberbach A."/>
            <person name="Till H."/>
            <person name="Bargiela R."/>
            <person name="Campoy C."/>
            <person name="Segura M.T."/>
            <person name="Richter M."/>
            <person name="von Bergen M."/>
            <person name="Seifert J."/>
            <person name="Suarez A."/>
        </authorList>
    </citation>
    <scope>NUCLEOTIDE SEQUENCE</scope>
</reference>
<evidence type="ECO:0000313" key="1">
    <source>
        <dbReference type="EMBL" id="EKC78551.1"/>
    </source>
</evidence>
<feature type="non-terminal residue" evidence="1">
    <location>
        <position position="133"/>
    </location>
</feature>
<gene>
    <name evidence="1" type="ORF">LEA_03366</name>
</gene>
<organism evidence="1">
    <name type="scientific">human gut metagenome</name>
    <dbReference type="NCBI Taxonomy" id="408170"/>
    <lineage>
        <taxon>unclassified sequences</taxon>
        <taxon>metagenomes</taxon>
        <taxon>organismal metagenomes</taxon>
    </lineage>
</organism>
<dbReference type="EMBL" id="AJWY01002229">
    <property type="protein sequence ID" value="EKC78551.1"/>
    <property type="molecule type" value="Genomic_DNA"/>
</dbReference>
<sequence>MKRLKILIATAVALLICGASYGQKIHFSGALQNMHLWRGLQVADGGVLSADLNVGFLDDGLKVGLWGGTDFTGDYKEFDYYASYTVSGFTVAVWDIYNYSPDLPYSKDIFNYNKYSTSHFLDLSVAYNFDTLL</sequence>